<dbReference type="SUPFAM" id="SSF53098">
    <property type="entry name" value="Ribonuclease H-like"/>
    <property type="match status" value="1"/>
</dbReference>
<keyword evidence="3" id="KW-1185">Reference proteome</keyword>
<evidence type="ECO:0000313" key="2">
    <source>
        <dbReference type="EMBL" id="KAK3183290.1"/>
    </source>
</evidence>
<dbReference type="Gene3D" id="3.30.420.10">
    <property type="entry name" value="Ribonuclease H-like superfamily/Ribonuclease H"/>
    <property type="match status" value="1"/>
</dbReference>
<comment type="caution">
    <text evidence="2">The sequence shown here is derived from an EMBL/GenBank/DDBJ whole genome shotgun (WGS) entry which is preliminary data.</text>
</comment>
<dbReference type="EMBL" id="JANJYJ010000010">
    <property type="protein sequence ID" value="KAK3183290.1"/>
    <property type="molecule type" value="Genomic_DNA"/>
</dbReference>
<proteinExistence type="predicted"/>
<dbReference type="InterPro" id="IPR002156">
    <property type="entry name" value="RNaseH_domain"/>
</dbReference>
<accession>A0AAE0DSK0</accession>
<name>A0AAE0DSK0_9ROSI</name>
<sequence length="124" mass="13382">MASSAQKISAGYDSLIAEAMAVLKGLQFSHNAGLWPCVLETDAQVVVNLVKGKFDVFSEVGLIIEDINRLLHSVPGCVVNFVPRNANMAAHNLAKLDLSLDSDCFWMEEVRPSVVPVVLGDCPI</sequence>
<dbReference type="InterPro" id="IPR052929">
    <property type="entry name" value="RNase_H-like_EbsB-rel"/>
</dbReference>
<protein>
    <recommendedName>
        <fullName evidence="1">RNase H type-1 domain-containing protein</fullName>
    </recommendedName>
</protein>
<dbReference type="InterPro" id="IPR044730">
    <property type="entry name" value="RNase_H-like_dom_plant"/>
</dbReference>
<organism evidence="2 3">
    <name type="scientific">Dipteronia sinensis</name>
    <dbReference type="NCBI Taxonomy" id="43782"/>
    <lineage>
        <taxon>Eukaryota</taxon>
        <taxon>Viridiplantae</taxon>
        <taxon>Streptophyta</taxon>
        <taxon>Embryophyta</taxon>
        <taxon>Tracheophyta</taxon>
        <taxon>Spermatophyta</taxon>
        <taxon>Magnoliopsida</taxon>
        <taxon>eudicotyledons</taxon>
        <taxon>Gunneridae</taxon>
        <taxon>Pentapetalae</taxon>
        <taxon>rosids</taxon>
        <taxon>malvids</taxon>
        <taxon>Sapindales</taxon>
        <taxon>Sapindaceae</taxon>
        <taxon>Hippocastanoideae</taxon>
        <taxon>Acereae</taxon>
        <taxon>Dipteronia</taxon>
    </lineage>
</organism>
<dbReference type="GO" id="GO:0004523">
    <property type="term" value="F:RNA-DNA hybrid ribonuclease activity"/>
    <property type="evidence" value="ECO:0007669"/>
    <property type="project" value="InterPro"/>
</dbReference>
<dbReference type="CDD" id="cd06222">
    <property type="entry name" value="RNase_H_like"/>
    <property type="match status" value="1"/>
</dbReference>
<evidence type="ECO:0000259" key="1">
    <source>
        <dbReference type="Pfam" id="PF13456"/>
    </source>
</evidence>
<evidence type="ECO:0000313" key="3">
    <source>
        <dbReference type="Proteomes" id="UP001281410"/>
    </source>
</evidence>
<dbReference type="Proteomes" id="UP001281410">
    <property type="component" value="Unassembled WGS sequence"/>
</dbReference>
<dbReference type="PANTHER" id="PTHR47074">
    <property type="entry name" value="BNAC02G40300D PROTEIN"/>
    <property type="match status" value="1"/>
</dbReference>
<dbReference type="InterPro" id="IPR012337">
    <property type="entry name" value="RNaseH-like_sf"/>
</dbReference>
<reference evidence="2" key="1">
    <citation type="journal article" date="2023" name="Plant J.">
        <title>Genome sequences and population genomics provide insights into the demographic history, inbreeding, and mutation load of two 'living fossil' tree species of Dipteronia.</title>
        <authorList>
            <person name="Feng Y."/>
            <person name="Comes H.P."/>
            <person name="Chen J."/>
            <person name="Zhu S."/>
            <person name="Lu R."/>
            <person name="Zhang X."/>
            <person name="Li P."/>
            <person name="Qiu J."/>
            <person name="Olsen K.M."/>
            <person name="Qiu Y."/>
        </authorList>
    </citation>
    <scope>NUCLEOTIDE SEQUENCE</scope>
    <source>
        <strain evidence="2">NBL</strain>
    </source>
</reference>
<feature type="domain" description="RNase H type-1" evidence="1">
    <location>
        <begin position="3"/>
        <end position="95"/>
    </location>
</feature>
<dbReference type="Pfam" id="PF13456">
    <property type="entry name" value="RVT_3"/>
    <property type="match status" value="1"/>
</dbReference>
<dbReference type="AlphaFoldDB" id="A0AAE0DSK0"/>
<dbReference type="GO" id="GO:0003676">
    <property type="term" value="F:nucleic acid binding"/>
    <property type="evidence" value="ECO:0007669"/>
    <property type="project" value="InterPro"/>
</dbReference>
<dbReference type="InterPro" id="IPR036397">
    <property type="entry name" value="RNaseH_sf"/>
</dbReference>
<dbReference type="PANTHER" id="PTHR47074:SF48">
    <property type="entry name" value="POLYNUCLEOTIDYL TRANSFERASE, RIBONUCLEASE H-LIKE SUPERFAMILY PROTEIN"/>
    <property type="match status" value="1"/>
</dbReference>
<gene>
    <name evidence="2" type="ORF">Dsin_030576</name>
</gene>